<proteinExistence type="inferred from homology"/>
<evidence type="ECO:0000313" key="8">
    <source>
        <dbReference type="Proteomes" id="UP001152798"/>
    </source>
</evidence>
<dbReference type="GO" id="GO:0005179">
    <property type="term" value="F:hormone activity"/>
    <property type="evidence" value="ECO:0007669"/>
    <property type="project" value="TreeGrafter"/>
</dbReference>
<keyword evidence="4 6" id="KW-0732">Signal</keyword>
<name>A0A9P0E270_NEZVI</name>
<evidence type="ECO:0000256" key="3">
    <source>
        <dbReference type="ARBA" id="ARBA00022525"/>
    </source>
</evidence>
<evidence type="ECO:0000256" key="6">
    <source>
        <dbReference type="SAM" id="SignalP"/>
    </source>
</evidence>
<dbReference type="InterPro" id="IPR051998">
    <property type="entry name" value="Meteorin-like"/>
</dbReference>
<dbReference type="AlphaFoldDB" id="A0A9P0E270"/>
<sequence>MILLQIFFCLFAFSLAQSEQCDWSGSGLSGGEVRGVRPVYLRCGEGRVTWSYPEGALRILLRLNNREFRACLRPSPRLAASVYLEGTRSLTKIYSPNTTTHMRCFQSRGGQAALYVEAATEERSAHKPVAEFVYDLQPLPKGKAYDPNEECRPCTMDEMIHAYCTSEIVTRGIIQRVQPVEEETDLSEIVVKETKRLRSSGLEWGGENEVVERTMVGVARHCGAAHGEGEMVIMARRKLGRLVLVCAPRHSEWHAIVRQPAVRDAAHCLLAS</sequence>
<evidence type="ECO:0000256" key="1">
    <source>
        <dbReference type="ARBA" id="ARBA00004613"/>
    </source>
</evidence>
<accession>A0A9P0E270</accession>
<keyword evidence="5" id="KW-1015">Disulfide bond</keyword>
<comment type="subcellular location">
    <subcellularLocation>
        <location evidence="1">Secreted</location>
    </subcellularLocation>
</comment>
<gene>
    <name evidence="7" type="ORF">NEZAVI_LOCUS3292</name>
</gene>
<evidence type="ECO:0000256" key="2">
    <source>
        <dbReference type="ARBA" id="ARBA00005669"/>
    </source>
</evidence>
<feature type="chain" id="PRO_5040119790" description="Meteorin-like protein" evidence="6">
    <location>
        <begin position="19"/>
        <end position="272"/>
    </location>
</feature>
<dbReference type="EMBL" id="OV725077">
    <property type="protein sequence ID" value="CAH1392484.1"/>
    <property type="molecule type" value="Genomic_DNA"/>
</dbReference>
<evidence type="ECO:0000313" key="7">
    <source>
        <dbReference type="EMBL" id="CAH1392484.1"/>
    </source>
</evidence>
<organism evidence="7 8">
    <name type="scientific">Nezara viridula</name>
    <name type="common">Southern green stink bug</name>
    <name type="synonym">Cimex viridulus</name>
    <dbReference type="NCBI Taxonomy" id="85310"/>
    <lineage>
        <taxon>Eukaryota</taxon>
        <taxon>Metazoa</taxon>
        <taxon>Ecdysozoa</taxon>
        <taxon>Arthropoda</taxon>
        <taxon>Hexapoda</taxon>
        <taxon>Insecta</taxon>
        <taxon>Pterygota</taxon>
        <taxon>Neoptera</taxon>
        <taxon>Paraneoptera</taxon>
        <taxon>Hemiptera</taxon>
        <taxon>Heteroptera</taxon>
        <taxon>Panheteroptera</taxon>
        <taxon>Pentatomomorpha</taxon>
        <taxon>Pentatomoidea</taxon>
        <taxon>Pentatomidae</taxon>
        <taxon>Pentatominae</taxon>
        <taxon>Nezara</taxon>
    </lineage>
</organism>
<dbReference type="OrthoDB" id="6092325at2759"/>
<reference evidence="7" key="1">
    <citation type="submission" date="2022-01" db="EMBL/GenBank/DDBJ databases">
        <authorList>
            <person name="King R."/>
        </authorList>
    </citation>
    <scope>NUCLEOTIDE SEQUENCE</scope>
</reference>
<evidence type="ECO:0000256" key="4">
    <source>
        <dbReference type="ARBA" id="ARBA00022729"/>
    </source>
</evidence>
<comment type="similarity">
    <text evidence="2">Belongs to the meteorin family.</text>
</comment>
<dbReference type="PANTHER" id="PTHR28593:SF3">
    <property type="entry name" value="METEORIN-LIKE PROTEIN"/>
    <property type="match status" value="1"/>
</dbReference>
<keyword evidence="8" id="KW-1185">Reference proteome</keyword>
<feature type="signal peptide" evidence="6">
    <location>
        <begin position="1"/>
        <end position="18"/>
    </location>
</feature>
<dbReference type="PANTHER" id="PTHR28593">
    <property type="entry name" value="METEORIN-LIKE PROTEIN"/>
    <property type="match status" value="1"/>
</dbReference>
<keyword evidence="3" id="KW-0964">Secreted</keyword>
<dbReference type="GO" id="GO:0005615">
    <property type="term" value="C:extracellular space"/>
    <property type="evidence" value="ECO:0007669"/>
    <property type="project" value="TreeGrafter"/>
</dbReference>
<evidence type="ECO:0000256" key="5">
    <source>
        <dbReference type="ARBA" id="ARBA00023157"/>
    </source>
</evidence>
<protein>
    <recommendedName>
        <fullName evidence="9">Meteorin-like protein</fullName>
    </recommendedName>
</protein>
<dbReference type="Proteomes" id="UP001152798">
    <property type="component" value="Chromosome 1"/>
</dbReference>
<evidence type="ECO:0008006" key="9">
    <source>
        <dbReference type="Google" id="ProtNLM"/>
    </source>
</evidence>